<organism evidence="1 2">
    <name type="scientific">Exophiala viscosa</name>
    <dbReference type="NCBI Taxonomy" id="2486360"/>
    <lineage>
        <taxon>Eukaryota</taxon>
        <taxon>Fungi</taxon>
        <taxon>Dikarya</taxon>
        <taxon>Ascomycota</taxon>
        <taxon>Pezizomycotina</taxon>
        <taxon>Eurotiomycetes</taxon>
        <taxon>Chaetothyriomycetidae</taxon>
        <taxon>Chaetothyriales</taxon>
        <taxon>Herpotrichiellaceae</taxon>
        <taxon>Exophiala</taxon>
    </lineage>
</organism>
<reference evidence="1" key="1">
    <citation type="journal article" date="2022" name="bioRxiv">
        <title>Deciphering the potential niche of two novel black yeast fungi from a biological soil crust based on their genomes, phenotypes, and melanin regulation.</title>
        <authorList>
            <consortium name="DOE Joint Genome Institute"/>
            <person name="Carr E.C."/>
            <person name="Barton Q."/>
            <person name="Grambo S."/>
            <person name="Sullivan M."/>
            <person name="Renfro C.M."/>
            <person name="Kuo A."/>
            <person name="Pangilinan J."/>
            <person name="Lipzen A."/>
            <person name="Keymanesh K."/>
            <person name="Savage E."/>
            <person name="Barry K."/>
            <person name="Grigoriev I.V."/>
            <person name="Riekhof W.R."/>
            <person name="Harris S.S."/>
        </authorList>
    </citation>
    <scope>NUCLEOTIDE SEQUENCE</scope>
    <source>
        <strain evidence="1">JF 03-4F</strain>
    </source>
</reference>
<dbReference type="Proteomes" id="UP001203852">
    <property type="component" value="Unassembled WGS sequence"/>
</dbReference>
<sequence>MGRLARAIRSRGVVIRTAIHVWLFCSLKSSSGLNFYVVAERRIRRTCRRFCSASCSLGCEVAAGPAHAGVKCPRRRLNEVKVSSTPVLSCMSDNASRGRRYQLFRHQI</sequence>
<proteinExistence type="predicted"/>
<keyword evidence="2" id="KW-1185">Reference proteome</keyword>
<comment type="caution">
    <text evidence="1">The sequence shown here is derived from an EMBL/GenBank/DDBJ whole genome shotgun (WGS) entry which is preliminary data.</text>
</comment>
<name>A0AAN6DVC1_9EURO</name>
<gene>
    <name evidence="1" type="ORF">EDD36DRAFT_260588</name>
</gene>
<dbReference type="AlphaFoldDB" id="A0AAN6DVC1"/>
<protein>
    <submittedName>
        <fullName evidence="1">Uncharacterized protein</fullName>
    </submittedName>
</protein>
<evidence type="ECO:0000313" key="2">
    <source>
        <dbReference type="Proteomes" id="UP001203852"/>
    </source>
</evidence>
<evidence type="ECO:0000313" key="1">
    <source>
        <dbReference type="EMBL" id="KAI1613286.1"/>
    </source>
</evidence>
<dbReference type="EMBL" id="MU404354">
    <property type="protein sequence ID" value="KAI1613286.1"/>
    <property type="molecule type" value="Genomic_DNA"/>
</dbReference>
<accession>A0AAN6DVC1</accession>